<name>A0ACB7RWS8_HYAAI</name>
<keyword evidence="2" id="KW-1185">Reference proteome</keyword>
<evidence type="ECO:0000313" key="1">
    <source>
        <dbReference type="EMBL" id="KAH6926675.1"/>
    </source>
</evidence>
<dbReference type="Proteomes" id="UP000821845">
    <property type="component" value="Chromosome 7"/>
</dbReference>
<dbReference type="EMBL" id="CM023487">
    <property type="protein sequence ID" value="KAH6926675.1"/>
    <property type="molecule type" value="Genomic_DNA"/>
</dbReference>
<proteinExistence type="predicted"/>
<reference evidence="1" key="1">
    <citation type="submission" date="2020-05" db="EMBL/GenBank/DDBJ databases">
        <title>Large-scale comparative analyses of tick genomes elucidate their genetic diversity and vector capacities.</title>
        <authorList>
            <person name="Jia N."/>
            <person name="Wang J."/>
            <person name="Shi W."/>
            <person name="Du L."/>
            <person name="Sun Y."/>
            <person name="Zhan W."/>
            <person name="Jiang J."/>
            <person name="Wang Q."/>
            <person name="Zhang B."/>
            <person name="Ji P."/>
            <person name="Sakyi L.B."/>
            <person name="Cui X."/>
            <person name="Yuan T."/>
            <person name="Jiang B."/>
            <person name="Yang W."/>
            <person name="Lam T.T.-Y."/>
            <person name="Chang Q."/>
            <person name="Ding S."/>
            <person name="Wang X."/>
            <person name="Zhu J."/>
            <person name="Ruan X."/>
            <person name="Zhao L."/>
            <person name="Wei J."/>
            <person name="Que T."/>
            <person name="Du C."/>
            <person name="Cheng J."/>
            <person name="Dai P."/>
            <person name="Han X."/>
            <person name="Huang E."/>
            <person name="Gao Y."/>
            <person name="Liu J."/>
            <person name="Shao H."/>
            <person name="Ye R."/>
            <person name="Li L."/>
            <person name="Wei W."/>
            <person name="Wang X."/>
            <person name="Wang C."/>
            <person name="Yang T."/>
            <person name="Huo Q."/>
            <person name="Li W."/>
            <person name="Guo W."/>
            <person name="Chen H."/>
            <person name="Zhou L."/>
            <person name="Ni X."/>
            <person name="Tian J."/>
            <person name="Zhou Y."/>
            <person name="Sheng Y."/>
            <person name="Liu T."/>
            <person name="Pan Y."/>
            <person name="Xia L."/>
            <person name="Li J."/>
            <person name="Zhao F."/>
            <person name="Cao W."/>
        </authorList>
    </citation>
    <scope>NUCLEOTIDE SEQUENCE</scope>
    <source>
        <strain evidence="1">Hyas-2018</strain>
    </source>
</reference>
<protein>
    <submittedName>
        <fullName evidence="1">Uncharacterized protein</fullName>
    </submittedName>
</protein>
<sequence length="95" mass="10763">MSFEHVTVAFVLMATLTTGRKPEEWGIRGIHIANVCHLRPAPNELFGSLDASFRVMFKVYVTLYGEDDDGFANIWKYGDLLTNAESAQYMTSRRS</sequence>
<accession>A0ACB7RWS8</accession>
<comment type="caution">
    <text evidence="1">The sequence shown here is derived from an EMBL/GenBank/DDBJ whole genome shotgun (WGS) entry which is preliminary data.</text>
</comment>
<gene>
    <name evidence="1" type="ORF">HPB50_021190</name>
</gene>
<organism evidence="1 2">
    <name type="scientific">Hyalomma asiaticum</name>
    <name type="common">Tick</name>
    <dbReference type="NCBI Taxonomy" id="266040"/>
    <lineage>
        <taxon>Eukaryota</taxon>
        <taxon>Metazoa</taxon>
        <taxon>Ecdysozoa</taxon>
        <taxon>Arthropoda</taxon>
        <taxon>Chelicerata</taxon>
        <taxon>Arachnida</taxon>
        <taxon>Acari</taxon>
        <taxon>Parasitiformes</taxon>
        <taxon>Ixodida</taxon>
        <taxon>Ixodoidea</taxon>
        <taxon>Ixodidae</taxon>
        <taxon>Hyalomminae</taxon>
        <taxon>Hyalomma</taxon>
    </lineage>
</organism>
<evidence type="ECO:0000313" key="2">
    <source>
        <dbReference type="Proteomes" id="UP000821845"/>
    </source>
</evidence>